<dbReference type="PANTHER" id="PTHR12608:SF1">
    <property type="entry name" value="TRANSMEMBRANE PROTEIN 165"/>
    <property type="match status" value="1"/>
</dbReference>
<name>A0A316YHK3_9BASI</name>
<dbReference type="GO" id="GO:0000329">
    <property type="term" value="C:fungal-type vacuole membrane"/>
    <property type="evidence" value="ECO:0007669"/>
    <property type="project" value="TreeGrafter"/>
</dbReference>
<keyword evidence="4 6" id="KW-1133">Transmembrane helix</keyword>
<feature type="compositionally biased region" description="Low complexity" evidence="7">
    <location>
        <begin position="183"/>
        <end position="199"/>
    </location>
</feature>
<protein>
    <recommendedName>
        <fullName evidence="6">GDT1 family protein</fullName>
    </recommendedName>
</protein>
<dbReference type="InterPro" id="IPR049555">
    <property type="entry name" value="GDT1-like_CS"/>
</dbReference>
<dbReference type="GeneID" id="37045065"/>
<feature type="transmembrane region" description="Helical" evidence="6">
    <location>
        <begin position="249"/>
        <end position="270"/>
    </location>
</feature>
<comment type="subcellular location">
    <subcellularLocation>
        <location evidence="1 6">Membrane</location>
        <topology evidence="1 6">Multi-pass membrane protein</topology>
    </subcellularLocation>
</comment>
<feature type="transmembrane region" description="Helical" evidence="6">
    <location>
        <begin position="282"/>
        <end position="300"/>
    </location>
</feature>
<dbReference type="GO" id="GO:0005384">
    <property type="term" value="F:manganese ion transmembrane transporter activity"/>
    <property type="evidence" value="ECO:0007669"/>
    <property type="project" value="TreeGrafter"/>
</dbReference>
<evidence type="ECO:0000313" key="8">
    <source>
        <dbReference type="EMBL" id="PWN88679.1"/>
    </source>
</evidence>
<accession>A0A316YHK3</accession>
<feature type="transmembrane region" description="Helical" evidence="6">
    <location>
        <begin position="66"/>
        <end position="91"/>
    </location>
</feature>
<evidence type="ECO:0000256" key="3">
    <source>
        <dbReference type="ARBA" id="ARBA00022692"/>
    </source>
</evidence>
<dbReference type="STRING" id="215250.A0A316YHK3"/>
<dbReference type="GO" id="GO:0005794">
    <property type="term" value="C:Golgi apparatus"/>
    <property type="evidence" value="ECO:0007669"/>
    <property type="project" value="TreeGrafter"/>
</dbReference>
<evidence type="ECO:0000256" key="6">
    <source>
        <dbReference type="RuleBase" id="RU365102"/>
    </source>
</evidence>
<feature type="transmembrane region" description="Helical" evidence="6">
    <location>
        <begin position="97"/>
        <end position="115"/>
    </location>
</feature>
<organism evidence="8 9">
    <name type="scientific">Acaromyces ingoldii</name>
    <dbReference type="NCBI Taxonomy" id="215250"/>
    <lineage>
        <taxon>Eukaryota</taxon>
        <taxon>Fungi</taxon>
        <taxon>Dikarya</taxon>
        <taxon>Basidiomycota</taxon>
        <taxon>Ustilaginomycotina</taxon>
        <taxon>Exobasidiomycetes</taxon>
        <taxon>Exobasidiales</taxon>
        <taxon>Cryptobasidiaceae</taxon>
        <taxon>Acaromyces</taxon>
    </lineage>
</organism>
<reference evidence="8 9" key="1">
    <citation type="journal article" date="2018" name="Mol. Biol. Evol.">
        <title>Broad Genomic Sampling Reveals a Smut Pathogenic Ancestry of the Fungal Clade Ustilaginomycotina.</title>
        <authorList>
            <person name="Kijpornyongpan T."/>
            <person name="Mondo S.J."/>
            <person name="Barry K."/>
            <person name="Sandor L."/>
            <person name="Lee J."/>
            <person name="Lipzen A."/>
            <person name="Pangilinan J."/>
            <person name="LaButti K."/>
            <person name="Hainaut M."/>
            <person name="Henrissat B."/>
            <person name="Grigoriev I.V."/>
            <person name="Spatafora J.W."/>
            <person name="Aime M.C."/>
        </authorList>
    </citation>
    <scope>NUCLEOTIDE SEQUENCE [LARGE SCALE GENOMIC DNA]</scope>
    <source>
        <strain evidence="8 9">MCA 4198</strain>
    </source>
</reference>
<comment type="similarity">
    <text evidence="2 6">Belongs to the GDT1 family.</text>
</comment>
<evidence type="ECO:0000256" key="5">
    <source>
        <dbReference type="ARBA" id="ARBA00023136"/>
    </source>
</evidence>
<dbReference type="InParanoid" id="A0A316YHK3"/>
<evidence type="ECO:0000313" key="9">
    <source>
        <dbReference type="Proteomes" id="UP000245768"/>
    </source>
</evidence>
<dbReference type="OrthoDB" id="442680at2759"/>
<keyword evidence="9" id="KW-1185">Reference proteome</keyword>
<dbReference type="GO" id="GO:0032472">
    <property type="term" value="P:Golgi calcium ion transport"/>
    <property type="evidence" value="ECO:0007669"/>
    <property type="project" value="TreeGrafter"/>
</dbReference>
<evidence type="ECO:0000256" key="2">
    <source>
        <dbReference type="ARBA" id="ARBA00009190"/>
    </source>
</evidence>
<dbReference type="GO" id="GO:0032468">
    <property type="term" value="P:Golgi calcium ion homeostasis"/>
    <property type="evidence" value="ECO:0007669"/>
    <property type="project" value="TreeGrafter"/>
</dbReference>
<feature type="transmembrane region" description="Helical" evidence="6">
    <location>
        <begin position="211"/>
        <end position="229"/>
    </location>
</feature>
<dbReference type="PROSITE" id="PS01214">
    <property type="entry name" value="UPF0016"/>
    <property type="match status" value="1"/>
</dbReference>
<dbReference type="EMBL" id="KZ819638">
    <property type="protein sequence ID" value="PWN88679.1"/>
    <property type="molecule type" value="Genomic_DNA"/>
</dbReference>
<dbReference type="RefSeq" id="XP_025375877.1">
    <property type="nucleotide sequence ID" value="XM_025523149.1"/>
</dbReference>
<sequence>MDTVQPVDAGAGQSRAYLSLVSAVIGAWQRDPRAVWSSFSMIIVSEIGDKTFLIAAILSMRQSRPVVFLGAFAALAVMSVLSALMGVMFPALLPRSLTTFAAAVLFGVFGARMLLDGLKMTGDELGEEWDEAQKEVDEEEVAMDGGGSAGAAGGMEMLRMEEGAGQGANGYPNVLPYPPTPSPAVQSSPSSSTPGPKSSSAYNFKDGARNLCMLCFSPVFAQAFVLTFLGEWGDRSQIATIALAAAHDIFLVSFGTIAGHALCTSLAVLGGRWLASRISVKHVTLGGAILFLLFGILYLIESFAEFRNPAPLPPSL</sequence>
<evidence type="ECO:0000256" key="7">
    <source>
        <dbReference type="SAM" id="MobiDB-lite"/>
    </source>
</evidence>
<keyword evidence="5 6" id="KW-0472">Membrane</keyword>
<evidence type="ECO:0000256" key="1">
    <source>
        <dbReference type="ARBA" id="ARBA00004141"/>
    </source>
</evidence>
<evidence type="ECO:0000256" key="4">
    <source>
        <dbReference type="ARBA" id="ARBA00022989"/>
    </source>
</evidence>
<dbReference type="FunCoup" id="A0A316YHK3">
    <property type="interactions" value="378"/>
</dbReference>
<dbReference type="Pfam" id="PF01169">
    <property type="entry name" value="GDT1"/>
    <property type="match status" value="2"/>
</dbReference>
<dbReference type="InterPro" id="IPR001727">
    <property type="entry name" value="GDT1-like"/>
</dbReference>
<dbReference type="Proteomes" id="UP000245768">
    <property type="component" value="Unassembled WGS sequence"/>
</dbReference>
<gene>
    <name evidence="8" type="ORF">FA10DRAFT_272940</name>
</gene>
<dbReference type="GO" id="GO:0015085">
    <property type="term" value="F:calcium ion transmembrane transporter activity"/>
    <property type="evidence" value="ECO:0007669"/>
    <property type="project" value="TreeGrafter"/>
</dbReference>
<dbReference type="PANTHER" id="PTHR12608">
    <property type="entry name" value="TRANSMEMBRANE PROTEIN HTP-1 RELATED"/>
    <property type="match status" value="1"/>
</dbReference>
<proteinExistence type="inferred from homology"/>
<feature type="region of interest" description="Disordered" evidence="7">
    <location>
        <begin position="169"/>
        <end position="199"/>
    </location>
</feature>
<dbReference type="AlphaFoldDB" id="A0A316YHK3"/>
<keyword evidence="3 6" id="KW-0812">Transmembrane</keyword>